<evidence type="ECO:0000256" key="2">
    <source>
        <dbReference type="ARBA" id="ARBA00022722"/>
    </source>
</evidence>
<dbReference type="Pfam" id="PF01850">
    <property type="entry name" value="PIN"/>
    <property type="match status" value="1"/>
</dbReference>
<dbReference type="EC" id="3.1.-.-" evidence="6"/>
<dbReference type="GO" id="GO:0004540">
    <property type="term" value="F:RNA nuclease activity"/>
    <property type="evidence" value="ECO:0007669"/>
    <property type="project" value="InterPro"/>
</dbReference>
<keyword evidence="3 6" id="KW-0479">Metal-binding</keyword>
<keyword evidence="5 6" id="KW-0460">Magnesium</keyword>
<evidence type="ECO:0000256" key="3">
    <source>
        <dbReference type="ARBA" id="ARBA00022723"/>
    </source>
</evidence>
<dbReference type="GO" id="GO:0000287">
    <property type="term" value="F:magnesium ion binding"/>
    <property type="evidence" value="ECO:0007669"/>
    <property type="project" value="UniProtKB-UniRule"/>
</dbReference>
<dbReference type="GO" id="GO:0090729">
    <property type="term" value="F:toxin activity"/>
    <property type="evidence" value="ECO:0007669"/>
    <property type="project" value="UniProtKB-KW"/>
</dbReference>
<reference evidence="9" key="1">
    <citation type="submission" date="2020-02" db="EMBL/GenBank/DDBJ databases">
        <authorList>
            <person name="Meier V. D."/>
        </authorList>
    </citation>
    <scope>NUCLEOTIDE SEQUENCE</scope>
    <source>
        <strain evidence="9">AVDCRST_MAG02</strain>
    </source>
</reference>
<comment type="cofactor">
    <cofactor evidence="6">
        <name>Mg(2+)</name>
        <dbReference type="ChEBI" id="CHEBI:18420"/>
    </cofactor>
</comment>
<keyword evidence="6" id="KW-0800">Toxin</keyword>
<keyword evidence="1 6" id="KW-1277">Toxin-antitoxin system</keyword>
<dbReference type="AlphaFoldDB" id="A0A6J4QJK2"/>
<feature type="compositionally biased region" description="Low complexity" evidence="7">
    <location>
        <begin position="63"/>
        <end position="79"/>
    </location>
</feature>
<dbReference type="GO" id="GO:0016787">
    <property type="term" value="F:hydrolase activity"/>
    <property type="evidence" value="ECO:0007669"/>
    <property type="project" value="UniProtKB-KW"/>
</dbReference>
<dbReference type="HAMAP" id="MF_00265">
    <property type="entry name" value="VapC_Nob1"/>
    <property type="match status" value="1"/>
</dbReference>
<feature type="binding site" evidence="6">
    <location>
        <position position="219"/>
    </location>
    <ligand>
        <name>Mg(2+)</name>
        <dbReference type="ChEBI" id="CHEBI:18420"/>
    </ligand>
</feature>
<evidence type="ECO:0000256" key="1">
    <source>
        <dbReference type="ARBA" id="ARBA00022649"/>
    </source>
</evidence>
<evidence type="ECO:0000259" key="8">
    <source>
        <dbReference type="Pfam" id="PF01850"/>
    </source>
</evidence>
<name>A0A6J4QJK2_9ACTN</name>
<keyword evidence="2 6" id="KW-0540">Nuclease</keyword>
<evidence type="ECO:0000313" key="9">
    <source>
        <dbReference type="EMBL" id="CAA9441737.1"/>
    </source>
</evidence>
<dbReference type="SUPFAM" id="SSF88723">
    <property type="entry name" value="PIN domain-like"/>
    <property type="match status" value="1"/>
</dbReference>
<dbReference type="InterPro" id="IPR022907">
    <property type="entry name" value="VapC_family"/>
</dbReference>
<dbReference type="InterPro" id="IPR029060">
    <property type="entry name" value="PIN-like_dom_sf"/>
</dbReference>
<sequence>MVPPEAYASRWGGFQTRTRVFIKRTLVAYIGRRPRGAGKRQGGAGEPAGVFGAGGVGGGNLDPAPRQGGRPPGAAGPGARAVPGLDGVPGVHRLEGRACQRDRRQVAAGGEVLILTRYFDTSVVVAYYLPEENSAAVQGVYAEADGPKISALVELEFFAAVSLRTRIGDLTRQEAREVSNLFAAHLQDGLYDRHGLSTRHYGLARDFVARFDLPLKPPDALHLALCSAEDITLLTSDRQLARNAEALDGRAELVGR</sequence>
<protein>
    <recommendedName>
        <fullName evidence="6">Ribonuclease VapC</fullName>
        <shortName evidence="6">RNase VapC</shortName>
        <ecNumber evidence="6">3.1.-.-</ecNumber>
    </recommendedName>
    <alternativeName>
        <fullName evidence="6">Toxin VapC</fullName>
    </alternativeName>
</protein>
<comment type="function">
    <text evidence="6">Toxic component of a toxin-antitoxin (TA) system. An RNase.</text>
</comment>
<dbReference type="CDD" id="cd09874">
    <property type="entry name" value="PIN_MT3492-like"/>
    <property type="match status" value="1"/>
</dbReference>
<evidence type="ECO:0000256" key="5">
    <source>
        <dbReference type="ARBA" id="ARBA00022842"/>
    </source>
</evidence>
<keyword evidence="4 6" id="KW-0378">Hydrolase</keyword>
<gene>
    <name evidence="6" type="primary">vapC</name>
    <name evidence="9" type="ORF">AVDCRST_MAG02-130</name>
</gene>
<dbReference type="EMBL" id="CADCVH010000001">
    <property type="protein sequence ID" value="CAA9441737.1"/>
    <property type="molecule type" value="Genomic_DNA"/>
</dbReference>
<evidence type="ECO:0000256" key="6">
    <source>
        <dbReference type="HAMAP-Rule" id="MF_00265"/>
    </source>
</evidence>
<dbReference type="InterPro" id="IPR002716">
    <property type="entry name" value="PIN_dom"/>
</dbReference>
<evidence type="ECO:0000256" key="7">
    <source>
        <dbReference type="SAM" id="MobiDB-lite"/>
    </source>
</evidence>
<organism evidence="9">
    <name type="scientific">uncultured Rubrobacteraceae bacterium</name>
    <dbReference type="NCBI Taxonomy" id="349277"/>
    <lineage>
        <taxon>Bacteria</taxon>
        <taxon>Bacillati</taxon>
        <taxon>Actinomycetota</taxon>
        <taxon>Rubrobacteria</taxon>
        <taxon>Rubrobacterales</taxon>
        <taxon>Rubrobacteraceae</taxon>
        <taxon>environmental samples</taxon>
    </lineage>
</organism>
<proteinExistence type="inferred from homology"/>
<accession>A0A6J4QJK2</accession>
<feature type="compositionally biased region" description="Gly residues" evidence="7">
    <location>
        <begin position="39"/>
        <end position="60"/>
    </location>
</feature>
<feature type="binding site" evidence="6">
    <location>
        <position position="120"/>
    </location>
    <ligand>
        <name>Mg(2+)</name>
        <dbReference type="ChEBI" id="CHEBI:18420"/>
    </ligand>
</feature>
<evidence type="ECO:0000256" key="4">
    <source>
        <dbReference type="ARBA" id="ARBA00022801"/>
    </source>
</evidence>
<feature type="domain" description="PIN" evidence="8">
    <location>
        <begin position="118"/>
        <end position="244"/>
    </location>
</feature>
<comment type="similarity">
    <text evidence="6">Belongs to the PINc/VapC protein family.</text>
</comment>
<feature type="region of interest" description="Disordered" evidence="7">
    <location>
        <begin position="34"/>
        <end position="79"/>
    </location>
</feature>
<dbReference type="Gene3D" id="3.40.50.1010">
    <property type="entry name" value="5'-nuclease"/>
    <property type="match status" value="1"/>
</dbReference>